<evidence type="ECO:0000256" key="1">
    <source>
        <dbReference type="SAM" id="Phobius"/>
    </source>
</evidence>
<gene>
    <name evidence="2" type="ORF">CUS_7671</name>
</gene>
<dbReference type="EMBL" id="ADKM02000130">
    <property type="protein sequence ID" value="EGC01428.1"/>
    <property type="molecule type" value="Genomic_DNA"/>
</dbReference>
<proteinExistence type="predicted"/>
<reference evidence="2 3" key="1">
    <citation type="submission" date="2011-02" db="EMBL/GenBank/DDBJ databases">
        <authorList>
            <person name="Nelson K.E."/>
            <person name="Sutton G."/>
            <person name="Torralba M."/>
            <person name="Durkin S."/>
            <person name="Harkins D."/>
            <person name="Montgomery R."/>
            <person name="Ziemer C."/>
            <person name="Klaassens E."/>
            <person name="Ocuiv P."/>
            <person name="Morrison M."/>
        </authorList>
    </citation>
    <scope>NUCLEOTIDE SEQUENCE [LARGE SCALE GENOMIC DNA]</scope>
    <source>
        <strain evidence="2 3">8</strain>
    </source>
</reference>
<feature type="transmembrane region" description="Helical" evidence="1">
    <location>
        <begin position="41"/>
        <end position="59"/>
    </location>
</feature>
<keyword evidence="1" id="KW-0472">Membrane</keyword>
<keyword evidence="1" id="KW-1133">Transmembrane helix</keyword>
<dbReference type="Proteomes" id="UP000004259">
    <property type="component" value="Unassembled WGS sequence"/>
</dbReference>
<protein>
    <submittedName>
        <fullName evidence="2">Uncharacterized protein</fullName>
    </submittedName>
</protein>
<accession>E9SHE3</accession>
<name>E9SHE3_RUMAL</name>
<evidence type="ECO:0000313" key="3">
    <source>
        <dbReference type="Proteomes" id="UP000004259"/>
    </source>
</evidence>
<keyword evidence="1" id="KW-0812">Transmembrane</keyword>
<evidence type="ECO:0000313" key="2">
    <source>
        <dbReference type="EMBL" id="EGC01428.1"/>
    </source>
</evidence>
<comment type="caution">
    <text evidence="2">The sequence shown here is derived from an EMBL/GenBank/DDBJ whole genome shotgun (WGS) entry which is preliminary data.</text>
</comment>
<dbReference type="AlphaFoldDB" id="E9SHE3"/>
<keyword evidence="3" id="KW-1185">Reference proteome</keyword>
<organism evidence="2 3">
    <name type="scientific">Ruminococcus albus 8</name>
    <dbReference type="NCBI Taxonomy" id="246199"/>
    <lineage>
        <taxon>Bacteria</taxon>
        <taxon>Bacillati</taxon>
        <taxon>Bacillota</taxon>
        <taxon>Clostridia</taxon>
        <taxon>Eubacteriales</taxon>
        <taxon>Oscillospiraceae</taxon>
        <taxon>Ruminococcus</taxon>
    </lineage>
</organism>
<sequence length="61" mass="6682">MHCTAVIPHSGSIAYLTRKTFFVVIPLTHHKNGGFTELKVVGVWCSIILLFIAFLVGVLKG</sequence>